<comment type="cofactor">
    <cofactor evidence="1">
        <name>FAD</name>
        <dbReference type="ChEBI" id="CHEBI:57692"/>
    </cofactor>
</comment>
<dbReference type="EMBL" id="EF540331">
    <property type="protein sequence ID" value="ABV49398.1"/>
    <property type="molecule type" value="mRNA"/>
</dbReference>
<organism evidence="8">
    <name type="scientific">Karenia brevis</name>
    <name type="common">Red tide dinoflagellate</name>
    <name type="synonym">Gymnodinium breve</name>
    <dbReference type="NCBI Taxonomy" id="156230"/>
    <lineage>
        <taxon>Eukaryota</taxon>
        <taxon>Sar</taxon>
        <taxon>Alveolata</taxon>
        <taxon>Dinophyceae</taxon>
        <taxon>Gymnodiniales</taxon>
        <taxon>Kareniaceae</taxon>
        <taxon>Karenia</taxon>
    </lineage>
</organism>
<dbReference type="GO" id="GO:0008924">
    <property type="term" value="F:L-malate dehydrogenase (quinone) activity"/>
    <property type="evidence" value="ECO:0007669"/>
    <property type="project" value="InterPro"/>
</dbReference>
<evidence type="ECO:0000256" key="3">
    <source>
        <dbReference type="ARBA" id="ARBA00022532"/>
    </source>
</evidence>
<evidence type="ECO:0000256" key="5">
    <source>
        <dbReference type="ARBA" id="ARBA00022827"/>
    </source>
</evidence>
<keyword evidence="5" id="KW-0274">FAD</keyword>
<reference evidence="8" key="1">
    <citation type="journal article" date="2007" name="BMC Evol. Biol.">
        <title>Horizontal gene transfer in chromalveolates.</title>
        <authorList>
            <person name="Nosenko T."/>
            <person name="Bhattacharya D."/>
        </authorList>
    </citation>
    <scope>NUCLEOTIDE SEQUENCE</scope>
    <source>
        <strain evidence="8">Wilson</strain>
    </source>
</reference>
<keyword evidence="6" id="KW-0560">Oxidoreductase</keyword>
<dbReference type="PANTHER" id="PTHR43104">
    <property type="entry name" value="L-2-HYDROXYGLUTARATE DEHYDROGENASE, MITOCHONDRIAL"/>
    <property type="match status" value="1"/>
</dbReference>
<evidence type="ECO:0000256" key="2">
    <source>
        <dbReference type="ARBA" id="ARBA00005163"/>
    </source>
</evidence>
<dbReference type="Pfam" id="PF06039">
    <property type="entry name" value="Mqo"/>
    <property type="match status" value="1"/>
</dbReference>
<feature type="coiled-coil region" evidence="7">
    <location>
        <begin position="354"/>
        <end position="388"/>
    </location>
</feature>
<protein>
    <submittedName>
        <fullName evidence="8">Malate-quinone oxidoreductase</fullName>
    </submittedName>
</protein>
<dbReference type="GO" id="GO:0006099">
    <property type="term" value="P:tricarboxylic acid cycle"/>
    <property type="evidence" value="ECO:0007669"/>
    <property type="project" value="UniProtKB-UniPathway"/>
</dbReference>
<accession>A9LFI8</accession>
<evidence type="ECO:0000256" key="6">
    <source>
        <dbReference type="ARBA" id="ARBA00023002"/>
    </source>
</evidence>
<name>A9LFI8_KARBR</name>
<comment type="pathway">
    <text evidence="2">Carbohydrate metabolism; tricarboxylic acid cycle.</text>
</comment>
<keyword evidence="3" id="KW-0816">Tricarboxylic acid cycle</keyword>
<evidence type="ECO:0000256" key="4">
    <source>
        <dbReference type="ARBA" id="ARBA00022630"/>
    </source>
</evidence>
<dbReference type="AlphaFoldDB" id="A9LFI8"/>
<feature type="non-terminal residue" evidence="8">
    <location>
        <position position="1"/>
    </location>
</feature>
<keyword evidence="7" id="KW-0175">Coiled coil</keyword>
<keyword evidence="4" id="KW-0285">Flavoprotein</keyword>
<evidence type="ECO:0000313" key="8">
    <source>
        <dbReference type="EMBL" id="ABV49398.1"/>
    </source>
</evidence>
<dbReference type="InterPro" id="IPR006231">
    <property type="entry name" value="MQO"/>
</dbReference>
<sequence length="396" mass="43778">NQPCAMTFVREGTDVDFGALTKACTEAFIKLGGDLRLFTEVTKLKRTSGGQWLVTTKKCDAGRNCRLYDSKFVFVGAGGWSLPMLQKSGIKEIQGYSALSVDGEWAVCQNPNVVNRHPVKVYAPGPVGAPPMSMPHIDAREIAGKKLLLFGPWCQWTPRFLKKGKMTDAFRIFKPHNIFPLATAGLKNLDLGVFLAKQMTTSYTARFQEIKEYYPNADPDDWTFVPAAVRAQIVKREGKSKICGTLQFGTEIIKKPTGDMCGLMGASPGASTCVQIAVDVLRGCFPSKFNSVWQTEIKDLIPSFGTKLNNDRAAVEKVYAETAEVLGLDERKKGLKAHEAAEARKKLQATYKEIADIKNFFDDAQKRLKELEVTKRHEVEELEALEAESQQAIAGA</sequence>
<proteinExistence type="evidence at transcript level"/>
<dbReference type="PANTHER" id="PTHR43104:SF2">
    <property type="entry name" value="L-2-HYDROXYGLUTARATE DEHYDROGENASE, MITOCHONDRIAL"/>
    <property type="match status" value="1"/>
</dbReference>
<dbReference type="GO" id="GO:0047545">
    <property type="term" value="F:(S)-2-hydroxyglutarate dehydrogenase activity"/>
    <property type="evidence" value="ECO:0007669"/>
    <property type="project" value="TreeGrafter"/>
</dbReference>
<dbReference type="UniPathway" id="UPA00223"/>
<evidence type="ECO:0000256" key="1">
    <source>
        <dbReference type="ARBA" id="ARBA00001974"/>
    </source>
</evidence>
<evidence type="ECO:0000256" key="7">
    <source>
        <dbReference type="SAM" id="Coils"/>
    </source>
</evidence>
<dbReference type="InterPro" id="IPR036188">
    <property type="entry name" value="FAD/NAD-bd_sf"/>
</dbReference>
<dbReference type="SUPFAM" id="SSF51905">
    <property type="entry name" value="FAD/NAD(P)-binding domain"/>
    <property type="match status" value="1"/>
</dbReference>